<accession>A0A6M4H8K3</accession>
<reference evidence="3 4" key="1">
    <citation type="submission" date="2020-04" db="EMBL/GenBank/DDBJ databases">
        <title>Usitatibacter rugosus gen. nov., sp. nov. and Usitatibacter palustris sp. nov., novel members of Usitatibacteraceae fam. nov. within the order Nitrosomonadales isolated from soil.</title>
        <authorList>
            <person name="Huber K.J."/>
            <person name="Neumann-Schaal M."/>
            <person name="Geppert A."/>
            <person name="Luckner M."/>
            <person name="Wanner G."/>
            <person name="Overmann J."/>
        </authorList>
    </citation>
    <scope>NUCLEOTIDE SEQUENCE [LARGE SCALE GENOMIC DNA]</scope>
    <source>
        <strain evidence="3 4">Swamp67</strain>
    </source>
</reference>
<dbReference type="SUPFAM" id="SSF101874">
    <property type="entry name" value="YceI-like"/>
    <property type="match status" value="1"/>
</dbReference>
<feature type="domain" description="Lipid/polyisoprenoid-binding YceI-like" evidence="2">
    <location>
        <begin position="25"/>
        <end position="188"/>
    </location>
</feature>
<name>A0A6M4H8K3_9PROT</name>
<dbReference type="Pfam" id="PF04264">
    <property type="entry name" value="YceI"/>
    <property type="match status" value="1"/>
</dbReference>
<dbReference type="InterPro" id="IPR036761">
    <property type="entry name" value="TTHA0802/YceI-like_sf"/>
</dbReference>
<feature type="signal peptide" evidence="1">
    <location>
        <begin position="1"/>
        <end position="22"/>
    </location>
</feature>
<gene>
    <name evidence="3" type="primary">yceI_2</name>
    <name evidence="3" type="ORF">DSM104440_01965</name>
</gene>
<evidence type="ECO:0000259" key="2">
    <source>
        <dbReference type="SMART" id="SM00867"/>
    </source>
</evidence>
<dbReference type="AlphaFoldDB" id="A0A6M4H8K3"/>
<dbReference type="PANTHER" id="PTHR34406">
    <property type="entry name" value="PROTEIN YCEI"/>
    <property type="match status" value="1"/>
</dbReference>
<keyword evidence="4" id="KW-1185">Reference proteome</keyword>
<feature type="chain" id="PRO_5026797910" evidence="1">
    <location>
        <begin position="23"/>
        <end position="190"/>
    </location>
</feature>
<dbReference type="Proteomes" id="UP000503096">
    <property type="component" value="Chromosome"/>
</dbReference>
<dbReference type="EMBL" id="CP053073">
    <property type="protein sequence ID" value="QJR15148.1"/>
    <property type="molecule type" value="Genomic_DNA"/>
</dbReference>
<evidence type="ECO:0000313" key="4">
    <source>
        <dbReference type="Proteomes" id="UP000503096"/>
    </source>
</evidence>
<organism evidence="3 4">
    <name type="scientific">Usitatibacter palustris</name>
    <dbReference type="NCBI Taxonomy" id="2732487"/>
    <lineage>
        <taxon>Bacteria</taxon>
        <taxon>Pseudomonadati</taxon>
        <taxon>Pseudomonadota</taxon>
        <taxon>Betaproteobacteria</taxon>
        <taxon>Nitrosomonadales</taxon>
        <taxon>Usitatibacteraceae</taxon>
        <taxon>Usitatibacter</taxon>
    </lineage>
</organism>
<proteinExistence type="predicted"/>
<evidence type="ECO:0000256" key="1">
    <source>
        <dbReference type="SAM" id="SignalP"/>
    </source>
</evidence>
<sequence>MKRLAIALAAALAATFALPAAAQETYSLDARHTFPTFEVTHLGMSKQRGMFTKVTGKITIDRAGKKGSADVSIDMSQIAVGDAKLADHLRGDDFFDVAKNPTATFKSSSFKFEGDKLVAVSGDLTLRGVTKPVTLTVESFNCGNHPMNKKPMCGADATTVIKRSDFGVKYGVPAISDDVKLSIPIEAFKD</sequence>
<dbReference type="KEGG" id="upl:DSM104440_01965"/>
<keyword evidence="1" id="KW-0732">Signal</keyword>
<dbReference type="InParanoid" id="A0A6M4H8K3"/>
<dbReference type="FunCoup" id="A0A6M4H8K3">
    <property type="interactions" value="122"/>
</dbReference>
<dbReference type="Gene3D" id="2.40.128.110">
    <property type="entry name" value="Lipid/polyisoprenoid-binding, YceI-like"/>
    <property type="match status" value="1"/>
</dbReference>
<dbReference type="RefSeq" id="WP_171162179.1">
    <property type="nucleotide sequence ID" value="NZ_CP053073.1"/>
</dbReference>
<dbReference type="InterPro" id="IPR007372">
    <property type="entry name" value="Lipid/polyisoprenoid-bd_YceI"/>
</dbReference>
<dbReference type="SMART" id="SM00867">
    <property type="entry name" value="YceI"/>
    <property type="match status" value="1"/>
</dbReference>
<protein>
    <submittedName>
        <fullName evidence="3">Protein YceI</fullName>
    </submittedName>
</protein>
<evidence type="ECO:0000313" key="3">
    <source>
        <dbReference type="EMBL" id="QJR15148.1"/>
    </source>
</evidence>
<dbReference type="PANTHER" id="PTHR34406:SF1">
    <property type="entry name" value="PROTEIN YCEI"/>
    <property type="match status" value="1"/>
</dbReference>